<dbReference type="GO" id="GO:0006298">
    <property type="term" value="P:mismatch repair"/>
    <property type="evidence" value="ECO:0007669"/>
    <property type="project" value="InterPro"/>
</dbReference>
<feature type="region of interest" description="Disordered" evidence="4">
    <location>
        <begin position="668"/>
        <end position="717"/>
    </location>
</feature>
<dbReference type="Gene3D" id="3.40.50.300">
    <property type="entry name" value="P-loop containing nucleotide triphosphate hydrolases"/>
    <property type="match status" value="1"/>
</dbReference>
<dbReference type="AlphaFoldDB" id="A0A835XJX5"/>
<dbReference type="OrthoDB" id="276261at2759"/>
<dbReference type="InterPro" id="IPR000432">
    <property type="entry name" value="DNA_mismatch_repair_MutS_C"/>
</dbReference>
<comment type="caution">
    <text evidence="6">The sequence shown here is derived from an EMBL/GenBank/DDBJ whole genome shotgun (WGS) entry which is preliminary data.</text>
</comment>
<dbReference type="InterPro" id="IPR036187">
    <property type="entry name" value="DNA_mismatch_repair_MutS_sf"/>
</dbReference>
<evidence type="ECO:0000256" key="1">
    <source>
        <dbReference type="ARBA" id="ARBA00022741"/>
    </source>
</evidence>
<feature type="compositionally biased region" description="Gly residues" evidence="4">
    <location>
        <begin position="697"/>
        <end position="714"/>
    </location>
</feature>
<keyword evidence="3" id="KW-0238">DNA-binding</keyword>
<keyword evidence="2" id="KW-0067">ATP-binding</keyword>
<accession>A0A835XJX5</accession>
<dbReference type="GO" id="GO:0140664">
    <property type="term" value="F:ATP-dependent DNA damage sensor activity"/>
    <property type="evidence" value="ECO:0007669"/>
    <property type="project" value="InterPro"/>
</dbReference>
<feature type="region of interest" description="Disordered" evidence="4">
    <location>
        <begin position="28"/>
        <end position="58"/>
    </location>
</feature>
<dbReference type="PANTHER" id="PTHR11361:SF34">
    <property type="entry name" value="DNA MISMATCH REPAIR PROTEIN MSH1, MITOCHONDRIAL"/>
    <property type="match status" value="1"/>
</dbReference>
<keyword evidence="1" id="KW-0547">Nucleotide-binding</keyword>
<reference evidence="6" key="1">
    <citation type="journal article" date="2020" name="bioRxiv">
        <title>Comparative genomics of Chlamydomonas.</title>
        <authorList>
            <person name="Craig R.J."/>
            <person name="Hasan A.R."/>
            <person name="Ness R.W."/>
            <person name="Keightley P.D."/>
        </authorList>
    </citation>
    <scope>NUCLEOTIDE SEQUENCE</scope>
    <source>
        <strain evidence="6">CCAP 11/70</strain>
    </source>
</reference>
<dbReference type="PANTHER" id="PTHR11361">
    <property type="entry name" value="DNA MISMATCH REPAIR PROTEIN MUTS FAMILY MEMBER"/>
    <property type="match status" value="1"/>
</dbReference>
<evidence type="ECO:0000256" key="2">
    <source>
        <dbReference type="ARBA" id="ARBA00022840"/>
    </source>
</evidence>
<feature type="region of interest" description="Disordered" evidence="4">
    <location>
        <begin position="82"/>
        <end position="180"/>
    </location>
</feature>
<feature type="compositionally biased region" description="Low complexity" evidence="4">
    <location>
        <begin position="133"/>
        <end position="148"/>
    </location>
</feature>
<feature type="compositionally biased region" description="Low complexity" evidence="4">
    <location>
        <begin position="672"/>
        <end position="694"/>
    </location>
</feature>
<dbReference type="GO" id="GO:0005739">
    <property type="term" value="C:mitochondrion"/>
    <property type="evidence" value="ECO:0007669"/>
    <property type="project" value="TreeGrafter"/>
</dbReference>
<dbReference type="InterPro" id="IPR027417">
    <property type="entry name" value="P-loop_NTPase"/>
</dbReference>
<dbReference type="Proteomes" id="UP000612055">
    <property type="component" value="Unassembled WGS sequence"/>
</dbReference>
<dbReference type="GO" id="GO:0005524">
    <property type="term" value="F:ATP binding"/>
    <property type="evidence" value="ECO:0007669"/>
    <property type="project" value="UniProtKB-KW"/>
</dbReference>
<name>A0A835XJX5_9CHLO</name>
<dbReference type="EMBL" id="JAEHOE010000128">
    <property type="protein sequence ID" value="KAG2485478.1"/>
    <property type="molecule type" value="Genomic_DNA"/>
</dbReference>
<dbReference type="SMART" id="SM00534">
    <property type="entry name" value="MUTSac"/>
    <property type="match status" value="1"/>
</dbReference>
<evidence type="ECO:0000313" key="6">
    <source>
        <dbReference type="EMBL" id="KAG2485478.1"/>
    </source>
</evidence>
<proteinExistence type="predicted"/>
<dbReference type="GO" id="GO:0043504">
    <property type="term" value="P:mitochondrial DNA repair"/>
    <property type="evidence" value="ECO:0007669"/>
    <property type="project" value="TreeGrafter"/>
</dbReference>
<keyword evidence="7" id="KW-1185">Reference proteome</keyword>
<dbReference type="SUPFAM" id="SSF52540">
    <property type="entry name" value="P-loop containing nucleoside triphosphate hydrolases"/>
    <property type="match status" value="1"/>
</dbReference>
<dbReference type="Pfam" id="PF00488">
    <property type="entry name" value="MutS_V"/>
    <property type="match status" value="2"/>
</dbReference>
<evidence type="ECO:0000313" key="7">
    <source>
        <dbReference type="Proteomes" id="UP000612055"/>
    </source>
</evidence>
<protein>
    <recommendedName>
        <fullName evidence="5">DNA mismatch repair proteins mutS family domain-containing protein</fullName>
    </recommendedName>
</protein>
<sequence length="1163" mass="114704">MEPRVAPRRLGLAPGRRAALATLLDRFEEAGREAEEQEAGGDTAGGRAGGAAAREPAGLGCRPAATATAAIAGQGARQAWAGGAAALPPQPSPGPQQSWLPAPGWHAAAGAPAVGVSGQAGGRAPVWGPGDGPTPASWPPAAGAGAAGARRRPREPSSGGGGAAAPAPGAPPPVRDTGEGAGGGLRLRVVACLIENRAREVGLAVLDPACLTLRLGQFIEPGRSYGVTRMLLGLVGAGEVLLVAAREQRGAAGAAAAGLLGAPQVGAQDAGLNRAVMAGAAGSGRGAEEDEAGEGGGEGGGGGGYTVRALPRSCFDDTQGAQLLAAFASDDTAGVVAAAAGSRGAQYLALGAAGALLWHVLGAAGVSAALGVPVPRAFCAPAGGSRGRGRVAAAVAPLGWGPEGEDGGGGGGSGGFLRRGSLAVAALDAGLHMRLGPGLAEALEARRYDTVGELLADEALAADLGCALAGLPRDTDRLLASLGAAAAQAEQAGPGEAAGRDGAGRAAAAGADPGRGLGALVGCLLSLRALLGALPPLAETLESASSPLLAAVRGACEDPGLTGLREEIDQLLDLEATTAGGAFGGGGGRGGAFVSRVQQCFAVRQEAAEAADGLLGLARASLCRLTEAVYDLGARLAEEQGLPGLRMAYTARRGFYLTLPASADRGGIDLDAAPGPAASAHTAAPPTPASSASSVTRGGGAGPARGTGAGGGPSRGPPRALPACLMLLERRGRGPLALTCHELNALNARLRDATGDCLLLTRGLLEGVVQKAAGPHLPALRRLLDALALADLAAGLAEAARGEALGGPCVRPLLRPGGPLAIVQGRHPLLASAAAQAGDGGGGGGVTANDTFLSPCAPLHVVTGPNMSGKSSYLQQAGSGVRVVALLVVMAQAGCWVPAEFMSLSPCDALLGRMAGGGGAGAGGGGPAGSGGAAWAPEDDLEAGSSSFLGEMQDAAHVLVSASPSSLVLLDELGRATSTQDGVGLAWAVCEALLARGAPTLLATHLPQLGQLAALYPGARLWRLQVDASAGALGFTWRLQAASALAPPPHYGLALARAAGLPEPLVRLAARVADALEEEEQRRMQLGAEVGGAWAAAANVASRLMAVIWQWQEEDTEEADPCQAEEQALELLRALAVEAQALPLGELREELLGGDASERMWEE</sequence>
<evidence type="ECO:0000256" key="3">
    <source>
        <dbReference type="ARBA" id="ARBA00023125"/>
    </source>
</evidence>
<feature type="compositionally biased region" description="Low complexity" evidence="4">
    <location>
        <begin position="95"/>
        <end position="117"/>
    </location>
</feature>
<feature type="region of interest" description="Disordered" evidence="4">
    <location>
        <begin position="283"/>
        <end position="302"/>
    </location>
</feature>
<dbReference type="SUPFAM" id="SSF48334">
    <property type="entry name" value="DNA repair protein MutS, domain III"/>
    <property type="match status" value="1"/>
</dbReference>
<evidence type="ECO:0000259" key="5">
    <source>
        <dbReference type="SMART" id="SM00534"/>
    </source>
</evidence>
<gene>
    <name evidence="6" type="ORF">HYH03_015753</name>
</gene>
<evidence type="ECO:0000256" key="4">
    <source>
        <dbReference type="SAM" id="MobiDB-lite"/>
    </source>
</evidence>
<organism evidence="6 7">
    <name type="scientific">Edaphochlamys debaryana</name>
    <dbReference type="NCBI Taxonomy" id="47281"/>
    <lineage>
        <taxon>Eukaryota</taxon>
        <taxon>Viridiplantae</taxon>
        <taxon>Chlorophyta</taxon>
        <taxon>core chlorophytes</taxon>
        <taxon>Chlorophyceae</taxon>
        <taxon>CS clade</taxon>
        <taxon>Chlamydomonadales</taxon>
        <taxon>Chlamydomonadales incertae sedis</taxon>
        <taxon>Edaphochlamys</taxon>
    </lineage>
</organism>
<dbReference type="GO" id="GO:0005634">
    <property type="term" value="C:nucleus"/>
    <property type="evidence" value="ECO:0007669"/>
    <property type="project" value="TreeGrafter"/>
</dbReference>
<feature type="domain" description="DNA mismatch repair proteins mutS family" evidence="5">
    <location>
        <begin position="857"/>
        <end position="1074"/>
    </location>
</feature>
<dbReference type="GO" id="GO:0030983">
    <property type="term" value="F:mismatched DNA binding"/>
    <property type="evidence" value="ECO:0007669"/>
    <property type="project" value="InterPro"/>
</dbReference>
<dbReference type="InterPro" id="IPR045076">
    <property type="entry name" value="MutS"/>
</dbReference>